<dbReference type="PANTHER" id="PTHR13000">
    <property type="entry name" value="NUCLEOPORIN P54"/>
    <property type="match status" value="1"/>
</dbReference>
<evidence type="ECO:0000256" key="1">
    <source>
        <dbReference type="SAM" id="MobiDB-lite"/>
    </source>
</evidence>
<gene>
    <name evidence="2" type="ORF">FKW44_023436</name>
</gene>
<evidence type="ECO:0000313" key="3">
    <source>
        <dbReference type="Proteomes" id="UP000595437"/>
    </source>
</evidence>
<dbReference type="GO" id="GO:0006999">
    <property type="term" value="P:nuclear pore organization"/>
    <property type="evidence" value="ECO:0007669"/>
    <property type="project" value="TreeGrafter"/>
</dbReference>
<accession>A0A7T8GPR8</accession>
<dbReference type="EMBL" id="CP045907">
    <property type="protein sequence ID" value="QQP35265.1"/>
    <property type="molecule type" value="Genomic_DNA"/>
</dbReference>
<dbReference type="Proteomes" id="UP000595437">
    <property type="component" value="Chromosome 18"/>
</dbReference>
<name>A0A7T8GPR8_CALRO</name>
<dbReference type="GO" id="GO:0044613">
    <property type="term" value="C:nuclear pore central transport channel"/>
    <property type="evidence" value="ECO:0007669"/>
    <property type="project" value="TreeGrafter"/>
</dbReference>
<dbReference type="GO" id="GO:0006607">
    <property type="term" value="P:NLS-bearing protein import into nucleus"/>
    <property type="evidence" value="ECO:0007669"/>
    <property type="project" value="TreeGrafter"/>
</dbReference>
<dbReference type="OrthoDB" id="6360598at2759"/>
<evidence type="ECO:0000313" key="2">
    <source>
        <dbReference type="EMBL" id="QQP35265.1"/>
    </source>
</evidence>
<dbReference type="GO" id="GO:0036228">
    <property type="term" value="P:protein localization to nuclear inner membrane"/>
    <property type="evidence" value="ECO:0007669"/>
    <property type="project" value="TreeGrafter"/>
</dbReference>
<dbReference type="Gene3D" id="1.20.5.490">
    <property type="entry name" value="Single helix bin"/>
    <property type="match status" value="1"/>
</dbReference>
<dbReference type="Gene3D" id="1.20.5.170">
    <property type="match status" value="1"/>
</dbReference>
<sequence>MTETKRKQLELGHRVLHVIVRQEATPEEEKLRVQLEALYAELSAPRSSRDDSTNSSHRYGSDPHKTDPPHSWDHRKNVRGVLKQQQDGIQALVEMVKEDAKDLEVIATSLNRIRKAVTKDGGTIYFSLFFSVFA</sequence>
<dbReference type="PANTHER" id="PTHR13000:SF0">
    <property type="entry name" value="NUCLEOPORIN P54"/>
    <property type="match status" value="1"/>
</dbReference>
<dbReference type="AlphaFoldDB" id="A0A7T8GPR8"/>
<feature type="region of interest" description="Disordered" evidence="1">
    <location>
        <begin position="43"/>
        <end position="75"/>
    </location>
</feature>
<organism evidence="2 3">
    <name type="scientific">Caligus rogercresseyi</name>
    <name type="common">Sea louse</name>
    <dbReference type="NCBI Taxonomy" id="217165"/>
    <lineage>
        <taxon>Eukaryota</taxon>
        <taxon>Metazoa</taxon>
        <taxon>Ecdysozoa</taxon>
        <taxon>Arthropoda</taxon>
        <taxon>Crustacea</taxon>
        <taxon>Multicrustacea</taxon>
        <taxon>Hexanauplia</taxon>
        <taxon>Copepoda</taxon>
        <taxon>Siphonostomatoida</taxon>
        <taxon>Caligidae</taxon>
        <taxon>Caligus</taxon>
    </lineage>
</organism>
<dbReference type="InterPro" id="IPR024864">
    <property type="entry name" value="Nup54/Nup57/Nup44"/>
</dbReference>
<protein>
    <submittedName>
        <fullName evidence="2">Uncharacterized protein</fullName>
    </submittedName>
</protein>
<reference evidence="3" key="1">
    <citation type="submission" date="2021-01" db="EMBL/GenBank/DDBJ databases">
        <title>Caligus Genome Assembly.</title>
        <authorList>
            <person name="Gallardo-Escarate C."/>
        </authorList>
    </citation>
    <scope>NUCLEOTIDE SEQUENCE [LARGE SCALE GENOMIC DNA]</scope>
</reference>
<feature type="compositionally biased region" description="Basic and acidic residues" evidence="1">
    <location>
        <begin position="59"/>
        <end position="75"/>
    </location>
</feature>
<proteinExistence type="predicted"/>
<keyword evidence="3" id="KW-1185">Reference proteome</keyword>
<dbReference type="GO" id="GO:0017056">
    <property type="term" value="F:structural constituent of nuclear pore"/>
    <property type="evidence" value="ECO:0007669"/>
    <property type="project" value="TreeGrafter"/>
</dbReference>